<dbReference type="EMBL" id="VYYT01000488">
    <property type="protein sequence ID" value="KAK2733797.1"/>
    <property type="molecule type" value="Genomic_DNA"/>
</dbReference>
<gene>
    <name evidence="2" type="ORF">CKAH01_08211</name>
</gene>
<proteinExistence type="predicted"/>
<evidence type="ECO:0000313" key="3">
    <source>
        <dbReference type="Proteomes" id="UP001281614"/>
    </source>
</evidence>
<name>A0AAE0D1W7_COLKA</name>
<accession>A0AAE0D1W7</accession>
<keyword evidence="3" id="KW-1185">Reference proteome</keyword>
<reference evidence="2" key="1">
    <citation type="submission" date="2023-02" db="EMBL/GenBank/DDBJ databases">
        <title>Colletotrichum kahawae CIFC_Que2 genome sequencing and assembly.</title>
        <authorList>
            <person name="Baroncelli R."/>
        </authorList>
    </citation>
    <scope>NUCLEOTIDE SEQUENCE</scope>
    <source>
        <strain evidence="2">CIFC_Que2</strain>
    </source>
</reference>
<feature type="region of interest" description="Disordered" evidence="1">
    <location>
        <begin position="1"/>
        <end position="61"/>
    </location>
</feature>
<protein>
    <submittedName>
        <fullName evidence="2">Uncharacterized protein</fullName>
    </submittedName>
</protein>
<comment type="caution">
    <text evidence="2">The sequence shown here is derived from an EMBL/GenBank/DDBJ whole genome shotgun (WGS) entry which is preliminary data.</text>
</comment>
<dbReference type="Proteomes" id="UP001281614">
    <property type="component" value="Unassembled WGS sequence"/>
</dbReference>
<evidence type="ECO:0000313" key="2">
    <source>
        <dbReference type="EMBL" id="KAK2733797.1"/>
    </source>
</evidence>
<evidence type="ECO:0000256" key="1">
    <source>
        <dbReference type="SAM" id="MobiDB-lite"/>
    </source>
</evidence>
<organism evidence="2 3">
    <name type="scientific">Colletotrichum kahawae</name>
    <name type="common">Coffee berry disease fungus</name>
    <dbReference type="NCBI Taxonomy" id="34407"/>
    <lineage>
        <taxon>Eukaryota</taxon>
        <taxon>Fungi</taxon>
        <taxon>Dikarya</taxon>
        <taxon>Ascomycota</taxon>
        <taxon>Pezizomycotina</taxon>
        <taxon>Sordariomycetes</taxon>
        <taxon>Hypocreomycetidae</taxon>
        <taxon>Glomerellales</taxon>
        <taxon>Glomerellaceae</taxon>
        <taxon>Colletotrichum</taxon>
        <taxon>Colletotrichum gloeosporioides species complex</taxon>
    </lineage>
</organism>
<dbReference type="AlphaFoldDB" id="A0AAE0D1W7"/>
<sequence length="119" mass="12935">MFGPQAQSAIAPPNSFWPPPSPLVPGNQANATGAAHRTQAVLHSHRLPTEPSLSQSRPSFAPSGFGELHITSLLLHLVDPILMRISGISSGKPHEDRWLNPQLQLQSTCEQHGIWRLPS</sequence>